<evidence type="ECO:0000256" key="1">
    <source>
        <dbReference type="ARBA" id="ARBA00023125"/>
    </source>
</evidence>
<accession>A0AAJ1U1P0</accession>
<proteinExistence type="predicted"/>
<dbReference type="GO" id="GO:0003677">
    <property type="term" value="F:DNA binding"/>
    <property type="evidence" value="ECO:0007669"/>
    <property type="project" value="UniProtKB-KW"/>
</dbReference>
<gene>
    <name evidence="3" type="ORF">QE405_000150</name>
</gene>
<evidence type="ECO:0000259" key="2">
    <source>
        <dbReference type="PROSITE" id="PS50943"/>
    </source>
</evidence>
<feature type="domain" description="HTH cro/C1-type" evidence="2">
    <location>
        <begin position="3"/>
        <end position="57"/>
    </location>
</feature>
<dbReference type="PROSITE" id="PS50943">
    <property type="entry name" value="HTH_CROC1"/>
    <property type="match status" value="1"/>
</dbReference>
<organism evidence="3 4">
    <name type="scientific">Nocardioides zeae</name>
    <dbReference type="NCBI Taxonomy" id="1457234"/>
    <lineage>
        <taxon>Bacteria</taxon>
        <taxon>Bacillati</taxon>
        <taxon>Actinomycetota</taxon>
        <taxon>Actinomycetes</taxon>
        <taxon>Propionibacteriales</taxon>
        <taxon>Nocardioidaceae</taxon>
        <taxon>Nocardioides</taxon>
    </lineage>
</organism>
<evidence type="ECO:0000313" key="3">
    <source>
        <dbReference type="EMBL" id="MDQ1102866.1"/>
    </source>
</evidence>
<dbReference type="SMART" id="SM00530">
    <property type="entry name" value="HTH_XRE"/>
    <property type="match status" value="1"/>
</dbReference>
<evidence type="ECO:0000313" key="4">
    <source>
        <dbReference type="Proteomes" id="UP001239215"/>
    </source>
</evidence>
<dbReference type="SUPFAM" id="SSF47413">
    <property type="entry name" value="lambda repressor-like DNA-binding domains"/>
    <property type="match status" value="1"/>
</dbReference>
<comment type="caution">
    <text evidence="3">The sequence shown here is derived from an EMBL/GenBank/DDBJ whole genome shotgun (WGS) entry which is preliminary data.</text>
</comment>
<dbReference type="AlphaFoldDB" id="A0AAJ1U1P0"/>
<dbReference type="InterPro" id="IPR001387">
    <property type="entry name" value="Cro/C1-type_HTH"/>
</dbReference>
<dbReference type="Proteomes" id="UP001239215">
    <property type="component" value="Unassembled WGS sequence"/>
</dbReference>
<dbReference type="CDD" id="cd00093">
    <property type="entry name" value="HTH_XRE"/>
    <property type="match status" value="1"/>
</dbReference>
<dbReference type="RefSeq" id="WP_307198320.1">
    <property type="nucleotide sequence ID" value="NZ_JAUTAN010000001.1"/>
</dbReference>
<sequence>MALRQLREEAGFTQRQLAIEAQMAQPAVARLEACETIPTLATLTRLSKALGCDFSILIGGE</sequence>
<protein>
    <submittedName>
        <fullName evidence="3">Transcriptional regulator with XRE-family HTH domain</fullName>
    </submittedName>
</protein>
<dbReference type="GO" id="GO:0005829">
    <property type="term" value="C:cytosol"/>
    <property type="evidence" value="ECO:0007669"/>
    <property type="project" value="TreeGrafter"/>
</dbReference>
<dbReference type="EMBL" id="JAUTAN010000001">
    <property type="protein sequence ID" value="MDQ1102866.1"/>
    <property type="molecule type" value="Genomic_DNA"/>
</dbReference>
<dbReference type="Pfam" id="PF01381">
    <property type="entry name" value="HTH_3"/>
    <property type="match status" value="1"/>
</dbReference>
<dbReference type="GO" id="GO:0003700">
    <property type="term" value="F:DNA-binding transcription factor activity"/>
    <property type="evidence" value="ECO:0007669"/>
    <property type="project" value="TreeGrafter"/>
</dbReference>
<keyword evidence="1" id="KW-0238">DNA-binding</keyword>
<name>A0AAJ1U1P0_9ACTN</name>
<dbReference type="InterPro" id="IPR050807">
    <property type="entry name" value="TransReg_Diox_bact_type"/>
</dbReference>
<dbReference type="PANTHER" id="PTHR46797">
    <property type="entry name" value="HTH-TYPE TRANSCRIPTIONAL REGULATOR"/>
    <property type="match status" value="1"/>
</dbReference>
<dbReference type="Gene3D" id="1.10.260.40">
    <property type="entry name" value="lambda repressor-like DNA-binding domains"/>
    <property type="match status" value="1"/>
</dbReference>
<dbReference type="InterPro" id="IPR010982">
    <property type="entry name" value="Lambda_DNA-bd_dom_sf"/>
</dbReference>
<reference evidence="3" key="1">
    <citation type="submission" date="2023-07" db="EMBL/GenBank/DDBJ databases">
        <title>Functional and genomic diversity of the sorghum phyllosphere microbiome.</title>
        <authorList>
            <person name="Shade A."/>
        </authorList>
    </citation>
    <scope>NUCLEOTIDE SEQUENCE</scope>
    <source>
        <strain evidence="3">SORGH_AS_1067</strain>
    </source>
</reference>
<dbReference type="PANTHER" id="PTHR46797:SF1">
    <property type="entry name" value="METHYLPHOSPHONATE SYNTHASE"/>
    <property type="match status" value="1"/>
</dbReference>